<dbReference type="FunFam" id="3.30.40.10:FF:000203">
    <property type="entry name" value="E3 ubiquitin-protein ligase CHFR isoform X1"/>
    <property type="match status" value="1"/>
</dbReference>
<dbReference type="GO" id="GO:0008270">
    <property type="term" value="F:zinc ion binding"/>
    <property type="evidence" value="ECO:0007669"/>
    <property type="project" value="UniProtKB-KW"/>
</dbReference>
<keyword evidence="10 18" id="KW-0863">Zinc-finger</keyword>
<dbReference type="AlphaFoldDB" id="A0A2G8K9B7"/>
<evidence type="ECO:0000256" key="11">
    <source>
        <dbReference type="ARBA" id="ARBA00022776"/>
    </source>
</evidence>
<evidence type="ECO:0000256" key="13">
    <source>
        <dbReference type="ARBA" id="ARBA00022833"/>
    </source>
</evidence>
<dbReference type="Gene3D" id="3.30.40.10">
    <property type="entry name" value="Zinc/RING finger domain, C3HC4 (zinc finger)"/>
    <property type="match status" value="1"/>
</dbReference>
<feature type="domain" description="RING-type" evidence="21">
    <location>
        <begin position="285"/>
        <end position="324"/>
    </location>
</feature>
<dbReference type="SUPFAM" id="SSF57850">
    <property type="entry name" value="RING/U-box"/>
    <property type="match status" value="1"/>
</dbReference>
<keyword evidence="8" id="KW-0808">Transferase</keyword>
<dbReference type="Gene3D" id="3.30.40.140">
    <property type="match status" value="1"/>
</dbReference>
<evidence type="ECO:0000256" key="15">
    <source>
        <dbReference type="ARBA" id="ARBA00023306"/>
    </source>
</evidence>
<dbReference type="Pfam" id="PF17979">
    <property type="entry name" value="zf-CRD"/>
    <property type="match status" value="1"/>
</dbReference>
<keyword evidence="23" id="KW-1185">Reference proteome</keyword>
<dbReference type="SUPFAM" id="SSF49879">
    <property type="entry name" value="SMAD/FHA domain"/>
    <property type="match status" value="1"/>
</dbReference>
<dbReference type="InterPro" id="IPR008984">
    <property type="entry name" value="SMAD_FHA_dom_sf"/>
</dbReference>
<dbReference type="InterPro" id="IPR001841">
    <property type="entry name" value="Znf_RING"/>
</dbReference>
<evidence type="ECO:0000256" key="5">
    <source>
        <dbReference type="ARBA" id="ARBA00012483"/>
    </source>
</evidence>
<dbReference type="PANTHER" id="PTHR16079:SF4">
    <property type="entry name" value="E3 UBIQUITIN-PROTEIN LIGASE CHFR"/>
    <property type="match status" value="1"/>
</dbReference>
<feature type="domain" description="FHA" evidence="20">
    <location>
        <begin position="62"/>
        <end position="112"/>
    </location>
</feature>
<gene>
    <name evidence="22" type="ORF">BSL78_18567</name>
</gene>
<evidence type="ECO:0000313" key="23">
    <source>
        <dbReference type="Proteomes" id="UP000230750"/>
    </source>
</evidence>
<dbReference type="GO" id="GO:0016567">
    <property type="term" value="P:protein ubiquitination"/>
    <property type="evidence" value="ECO:0007669"/>
    <property type="project" value="UniProtKB-UniPathway"/>
</dbReference>
<dbReference type="GO" id="GO:0051301">
    <property type="term" value="P:cell division"/>
    <property type="evidence" value="ECO:0007669"/>
    <property type="project" value="UniProtKB-KW"/>
</dbReference>
<dbReference type="InterPro" id="IPR052256">
    <property type="entry name" value="E3_ubiquitin-ligase_CHFR"/>
</dbReference>
<keyword evidence="7" id="KW-0132">Cell division</keyword>
<feature type="compositionally biased region" description="Basic and acidic residues" evidence="19">
    <location>
        <begin position="254"/>
        <end position="266"/>
    </location>
</feature>
<evidence type="ECO:0000256" key="18">
    <source>
        <dbReference type="PROSITE-ProRule" id="PRU00175"/>
    </source>
</evidence>
<dbReference type="PROSITE" id="PS50006">
    <property type="entry name" value="FHA_DOMAIN"/>
    <property type="match status" value="1"/>
</dbReference>
<dbReference type="PROSITE" id="PS50089">
    <property type="entry name" value="ZF_RING_2"/>
    <property type="match status" value="1"/>
</dbReference>
<dbReference type="PANTHER" id="PTHR16079">
    <property type="entry name" value="UBIQUITIN LIGASE PROTEIN CHFR"/>
    <property type="match status" value="1"/>
</dbReference>
<dbReference type="CDD" id="cd16503">
    <property type="entry name" value="RING-HC_CHFR"/>
    <property type="match status" value="1"/>
</dbReference>
<evidence type="ECO:0000313" key="22">
    <source>
        <dbReference type="EMBL" id="PIK44570.1"/>
    </source>
</evidence>
<comment type="subcellular location">
    <subcellularLocation>
        <location evidence="2">Nucleus</location>
        <location evidence="2">PML body</location>
    </subcellularLocation>
</comment>
<proteinExistence type="inferred from homology"/>
<keyword evidence="15" id="KW-0131">Cell cycle</keyword>
<dbReference type="PROSITE" id="PS00518">
    <property type="entry name" value="ZF_RING_1"/>
    <property type="match status" value="1"/>
</dbReference>
<dbReference type="Proteomes" id="UP000230750">
    <property type="component" value="Unassembled WGS sequence"/>
</dbReference>
<evidence type="ECO:0000256" key="3">
    <source>
        <dbReference type="ARBA" id="ARBA00004906"/>
    </source>
</evidence>
<evidence type="ECO:0000256" key="17">
    <source>
        <dbReference type="ARBA" id="ARBA00031332"/>
    </source>
</evidence>
<dbReference type="UniPathway" id="UPA00143"/>
<dbReference type="InterPro" id="IPR000253">
    <property type="entry name" value="FHA_dom"/>
</dbReference>
<dbReference type="InterPro" id="IPR013083">
    <property type="entry name" value="Znf_RING/FYVE/PHD"/>
</dbReference>
<evidence type="ECO:0000256" key="14">
    <source>
        <dbReference type="ARBA" id="ARBA00023242"/>
    </source>
</evidence>
<keyword evidence="12" id="KW-0833">Ubl conjugation pathway</keyword>
<evidence type="ECO:0000256" key="10">
    <source>
        <dbReference type="ARBA" id="ARBA00022771"/>
    </source>
</evidence>
<name>A0A2G8K9B7_STIJA</name>
<keyword evidence="11" id="KW-0498">Mitosis</keyword>
<comment type="catalytic activity">
    <reaction evidence="1">
        <text>S-ubiquitinyl-[E2 ubiquitin-conjugating enzyme]-L-cysteine + [acceptor protein]-L-lysine = [E2 ubiquitin-conjugating enzyme]-L-cysteine + N(6)-ubiquitinyl-[acceptor protein]-L-lysine.</text>
        <dbReference type="EC" id="2.3.2.27"/>
    </reaction>
</comment>
<evidence type="ECO:0000256" key="7">
    <source>
        <dbReference type="ARBA" id="ARBA00022618"/>
    </source>
</evidence>
<evidence type="ECO:0000256" key="12">
    <source>
        <dbReference type="ARBA" id="ARBA00022786"/>
    </source>
</evidence>
<feature type="compositionally biased region" description="Acidic residues" evidence="19">
    <location>
        <begin position="172"/>
        <end position="181"/>
    </location>
</feature>
<reference evidence="22 23" key="1">
    <citation type="journal article" date="2017" name="PLoS Biol.">
        <title>The sea cucumber genome provides insights into morphological evolution and visceral regeneration.</title>
        <authorList>
            <person name="Zhang X."/>
            <person name="Sun L."/>
            <person name="Yuan J."/>
            <person name="Sun Y."/>
            <person name="Gao Y."/>
            <person name="Zhang L."/>
            <person name="Li S."/>
            <person name="Dai H."/>
            <person name="Hamel J.F."/>
            <person name="Liu C."/>
            <person name="Yu Y."/>
            <person name="Liu S."/>
            <person name="Lin W."/>
            <person name="Guo K."/>
            <person name="Jin S."/>
            <person name="Xu P."/>
            <person name="Storey K.B."/>
            <person name="Huan P."/>
            <person name="Zhang T."/>
            <person name="Zhou Y."/>
            <person name="Zhang J."/>
            <person name="Lin C."/>
            <person name="Li X."/>
            <person name="Xing L."/>
            <person name="Huo D."/>
            <person name="Sun M."/>
            <person name="Wang L."/>
            <person name="Mercier A."/>
            <person name="Li F."/>
            <person name="Yang H."/>
            <person name="Xiang J."/>
        </authorList>
    </citation>
    <scope>NUCLEOTIDE SEQUENCE [LARGE SCALE GENOMIC DNA]</scope>
    <source>
        <strain evidence="22">Shaxun</strain>
        <tissue evidence="22">Muscle</tissue>
    </source>
</reference>
<keyword evidence="13" id="KW-0862">Zinc</keyword>
<feature type="compositionally biased region" description="Basic residues" evidence="19">
    <location>
        <begin position="186"/>
        <end position="202"/>
    </location>
</feature>
<organism evidence="22 23">
    <name type="scientific">Stichopus japonicus</name>
    <name type="common">Sea cucumber</name>
    <dbReference type="NCBI Taxonomy" id="307972"/>
    <lineage>
        <taxon>Eukaryota</taxon>
        <taxon>Metazoa</taxon>
        <taxon>Echinodermata</taxon>
        <taxon>Eleutherozoa</taxon>
        <taxon>Echinozoa</taxon>
        <taxon>Holothuroidea</taxon>
        <taxon>Aspidochirotacea</taxon>
        <taxon>Aspidochirotida</taxon>
        <taxon>Stichopodidae</taxon>
        <taxon>Apostichopus</taxon>
    </lineage>
</organism>
<dbReference type="GO" id="GO:0006511">
    <property type="term" value="P:ubiquitin-dependent protein catabolic process"/>
    <property type="evidence" value="ECO:0007669"/>
    <property type="project" value="TreeGrafter"/>
</dbReference>
<comment type="similarity">
    <text evidence="4">Belongs to the CHFR family.</text>
</comment>
<sequence>MRLIYEEKASVSTASVEDMAHSKGLHAVRRNMDASEERPKAYLVLTVLGSESVRIPVCSNSYTIGRAEGCNYRIPNKLISGQHCCVIYDEGKGCFAIEDTSTNGMLLNKTVRTTKGQKLPIKNGDEVFLVYRKKDASRTDVISFQFEEVPQEVSEIDLDDTLSSEATHEYAFDEAGDVEPTDGDKKRKRKMRRKSHLKKLHFSPHCQVSSGEQSKKPHLASEVDNSATKQVVAKETVDEGDVSGDAGDASGDAGTREDNPESKGSETGENAMNESQDEIMETLICSICQDILHDCISLQPCMHTFCAACYSQWMNTSSRCPTCRKCVKRISKNHIVNNLVEAYLKTHPDKKRSQEEIDQMNSINKITADTVINPRQGDESFSEDSGDEFNSSSEIESLGAFAMPAVPSWGFLGNIISSKTSQSCPIDGRTICHASAKLVVEQFLYALHLTLNPRTCRQCPGLNPTHVATCTVQAQPSTSAGPSDASGDSTSQNFRIANGNVRVALPTAPAFVCPAGATHLMCQCCQERFPDRRRESDQSNIPSVACSLCQMFYCHMYWGCTRNSRCFVASINSKILILETNVQIVLFWETHKSHLFSSDINKQHYQGFYSVLFCGMKVFKELAYPYRDSIPRDQLPAEATSRPNCYWGRNCRTQHNKPVHAASSHICTPLLCLQTLFFAIDVSTTCATKPDSKMTAWMECG</sequence>
<dbReference type="SMART" id="SM00240">
    <property type="entry name" value="FHA"/>
    <property type="match status" value="1"/>
</dbReference>
<dbReference type="InterPro" id="IPR017907">
    <property type="entry name" value="Znf_RING_CS"/>
</dbReference>
<dbReference type="Gene3D" id="2.60.200.20">
    <property type="match status" value="1"/>
</dbReference>
<comment type="pathway">
    <text evidence="3">Protein modification; protein ubiquitination.</text>
</comment>
<evidence type="ECO:0000256" key="1">
    <source>
        <dbReference type="ARBA" id="ARBA00000900"/>
    </source>
</evidence>
<evidence type="ECO:0000256" key="2">
    <source>
        <dbReference type="ARBA" id="ARBA00004322"/>
    </source>
</evidence>
<evidence type="ECO:0000256" key="6">
    <source>
        <dbReference type="ARBA" id="ARBA00017908"/>
    </source>
</evidence>
<feature type="region of interest" description="Disordered" evidence="19">
    <location>
        <begin position="168"/>
        <end position="271"/>
    </location>
</feature>
<evidence type="ECO:0000256" key="19">
    <source>
        <dbReference type="SAM" id="MobiDB-lite"/>
    </source>
</evidence>
<dbReference type="Pfam" id="PF00498">
    <property type="entry name" value="FHA"/>
    <property type="match status" value="1"/>
</dbReference>
<dbReference type="InterPro" id="IPR040909">
    <property type="entry name" value="CHFR_Znf-CRD"/>
</dbReference>
<keyword evidence="9" id="KW-0479">Metal-binding</keyword>
<evidence type="ECO:0000256" key="9">
    <source>
        <dbReference type="ARBA" id="ARBA00022723"/>
    </source>
</evidence>
<evidence type="ECO:0000259" key="21">
    <source>
        <dbReference type="PROSITE" id="PS50089"/>
    </source>
</evidence>
<comment type="caution">
    <text evidence="22">The sequence shown here is derived from an EMBL/GenBank/DDBJ whole genome shotgun (WGS) entry which is preliminary data.</text>
</comment>
<evidence type="ECO:0000256" key="8">
    <source>
        <dbReference type="ARBA" id="ARBA00022679"/>
    </source>
</evidence>
<dbReference type="EC" id="2.3.2.27" evidence="5"/>
<evidence type="ECO:0000256" key="16">
    <source>
        <dbReference type="ARBA" id="ARBA00029800"/>
    </source>
</evidence>
<dbReference type="SMART" id="SM00184">
    <property type="entry name" value="RING"/>
    <property type="match status" value="1"/>
</dbReference>
<dbReference type="EMBL" id="MRZV01000769">
    <property type="protein sequence ID" value="PIK44570.1"/>
    <property type="molecule type" value="Genomic_DNA"/>
</dbReference>
<protein>
    <recommendedName>
        <fullName evidence="6">E3 ubiquitin-protein ligase CHFR</fullName>
        <ecNumber evidence="5">2.3.2.27</ecNumber>
    </recommendedName>
    <alternativeName>
        <fullName evidence="17">Checkpoint with forkhead and RING finger domains protein</fullName>
    </alternativeName>
    <alternativeName>
        <fullName evidence="16">RING-type E3 ubiquitin transferase CHFR</fullName>
    </alternativeName>
</protein>
<dbReference type="GO" id="GO:0061630">
    <property type="term" value="F:ubiquitin protein ligase activity"/>
    <property type="evidence" value="ECO:0007669"/>
    <property type="project" value="UniProtKB-EC"/>
</dbReference>
<evidence type="ECO:0000256" key="4">
    <source>
        <dbReference type="ARBA" id="ARBA00005797"/>
    </source>
</evidence>
<dbReference type="STRING" id="307972.A0A2G8K9B7"/>
<keyword evidence="14" id="KW-0539">Nucleus</keyword>
<dbReference type="OrthoDB" id="1305878at2759"/>
<dbReference type="Pfam" id="PF13923">
    <property type="entry name" value="zf-C3HC4_2"/>
    <property type="match status" value="1"/>
</dbReference>
<evidence type="ECO:0000259" key="20">
    <source>
        <dbReference type="PROSITE" id="PS50006"/>
    </source>
</evidence>
<feature type="compositionally biased region" description="Low complexity" evidence="19">
    <location>
        <begin position="243"/>
        <end position="253"/>
    </location>
</feature>
<accession>A0A2G8K9B7</accession>
<dbReference type="GO" id="GO:0016605">
    <property type="term" value="C:PML body"/>
    <property type="evidence" value="ECO:0007669"/>
    <property type="project" value="UniProtKB-SubCell"/>
</dbReference>